<feature type="region of interest" description="Disordered" evidence="1">
    <location>
        <begin position="194"/>
        <end position="225"/>
    </location>
</feature>
<evidence type="ECO:0000256" key="2">
    <source>
        <dbReference type="SAM" id="Phobius"/>
    </source>
</evidence>
<keyword evidence="2" id="KW-0472">Membrane</keyword>
<gene>
    <name evidence="3" type="ORF">CORC01_03825</name>
</gene>
<organism evidence="3 4">
    <name type="scientific">Colletotrichum orchidophilum</name>
    <dbReference type="NCBI Taxonomy" id="1209926"/>
    <lineage>
        <taxon>Eukaryota</taxon>
        <taxon>Fungi</taxon>
        <taxon>Dikarya</taxon>
        <taxon>Ascomycota</taxon>
        <taxon>Pezizomycotina</taxon>
        <taxon>Sordariomycetes</taxon>
        <taxon>Hypocreomycetidae</taxon>
        <taxon>Glomerellales</taxon>
        <taxon>Glomerellaceae</taxon>
        <taxon>Colletotrichum</taxon>
    </lineage>
</organism>
<feature type="region of interest" description="Disordered" evidence="1">
    <location>
        <begin position="356"/>
        <end position="418"/>
    </location>
</feature>
<feature type="transmembrane region" description="Helical" evidence="2">
    <location>
        <begin position="227"/>
        <end position="250"/>
    </location>
</feature>
<reference evidence="3 4" key="1">
    <citation type="submission" date="2016-09" db="EMBL/GenBank/DDBJ databases">
        <authorList>
            <person name="Capua I."/>
            <person name="De Benedictis P."/>
            <person name="Joannis T."/>
            <person name="Lombin L.H."/>
            <person name="Cattoli G."/>
        </authorList>
    </citation>
    <scope>NUCLEOTIDE SEQUENCE [LARGE SCALE GENOMIC DNA]</scope>
    <source>
        <strain evidence="3 4">IMI 309357</strain>
    </source>
</reference>
<feature type="compositionally biased region" description="Polar residues" evidence="1">
    <location>
        <begin position="432"/>
        <end position="451"/>
    </location>
</feature>
<evidence type="ECO:0000313" key="3">
    <source>
        <dbReference type="EMBL" id="OHF00997.1"/>
    </source>
</evidence>
<dbReference type="OrthoDB" id="4851456at2759"/>
<dbReference type="STRING" id="1209926.A0A1G4BI84"/>
<feature type="region of interest" description="Disordered" evidence="1">
    <location>
        <begin position="291"/>
        <end position="338"/>
    </location>
</feature>
<dbReference type="EMBL" id="MJBS01000023">
    <property type="protein sequence ID" value="OHF00997.1"/>
    <property type="molecule type" value="Genomic_DNA"/>
</dbReference>
<feature type="compositionally biased region" description="Low complexity" evidence="1">
    <location>
        <begin position="54"/>
        <end position="131"/>
    </location>
</feature>
<dbReference type="RefSeq" id="XP_022478139.1">
    <property type="nucleotide sequence ID" value="XM_022615474.1"/>
</dbReference>
<proteinExistence type="predicted"/>
<feature type="compositionally biased region" description="Polar residues" evidence="1">
    <location>
        <begin position="197"/>
        <end position="225"/>
    </location>
</feature>
<dbReference type="AlphaFoldDB" id="A0A1G4BI84"/>
<keyword evidence="4" id="KW-1185">Reference proteome</keyword>
<feature type="compositionally biased region" description="Polar residues" evidence="1">
    <location>
        <begin position="381"/>
        <end position="393"/>
    </location>
</feature>
<evidence type="ECO:0000313" key="4">
    <source>
        <dbReference type="Proteomes" id="UP000176998"/>
    </source>
</evidence>
<dbReference type="Proteomes" id="UP000176998">
    <property type="component" value="Unassembled WGS sequence"/>
</dbReference>
<feature type="compositionally biased region" description="Pro residues" evidence="1">
    <location>
        <begin position="362"/>
        <end position="372"/>
    </location>
</feature>
<comment type="caution">
    <text evidence="3">The sequence shown here is derived from an EMBL/GenBank/DDBJ whole genome shotgun (WGS) entry which is preliminary data.</text>
</comment>
<dbReference type="GeneID" id="34556984"/>
<evidence type="ECO:0000256" key="1">
    <source>
        <dbReference type="SAM" id="MobiDB-lite"/>
    </source>
</evidence>
<protein>
    <submittedName>
        <fullName evidence="3">Uncharacterized protein</fullName>
    </submittedName>
</protein>
<feature type="region of interest" description="Disordered" evidence="1">
    <location>
        <begin position="430"/>
        <end position="455"/>
    </location>
</feature>
<sequence length="562" mass="59221">MVDQGIHGRRHHFAEKLFNRGLIGDILNAPGNIVSQVLSSPATTTQDNVQAEGTPAAAATTQAAAAPAATTQAAAAPVPATTSPAAEQPVASPAAATTKQEQQQAATTPVAQAPAAAATTSQQEAQVSPTTVAVANPPAASTTSSIEAAAAASSTPPAAVTTVPAAAENAASSPVLSQAYTSQGTATGVISAEAGEASSTRSDVANTTQTPASNHENKPPSNNQGPLVATGVVLGIVVLMGLSLLIFWCCRRRRRAAHQRHEPIAPESPNNEYGPASPFRDHIDHSFSEMTETEMTENHTIASEDESTIQHPEPGYQPSSQPPMSPQTQDTPRTNPYAATPFSYAQAQQYVQSLAGTGTFGFPPPPPIPEPSPIRIFRWPTRSSRSGNSTPSVFSGLRTPKTPTRALSRASQSTMSSMLWHGRRDVARRTISRSPGSHKSTHNVSSLSPESTMPEGLHTPILDWLHWIRGHQQVEPDPEMNHRKSFASTTESSISETSVASTASSDVFSPTLLSYHPPATTPSITPETFQYLPLPLFNKRRSDVQSEVTMEASGTIRIPSFG</sequence>
<keyword evidence="2" id="KW-0812">Transmembrane</keyword>
<accession>A0A1G4BI84</accession>
<feature type="region of interest" description="Disordered" evidence="1">
    <location>
        <begin position="44"/>
        <end position="131"/>
    </location>
</feature>
<name>A0A1G4BI84_9PEZI</name>
<keyword evidence="2" id="KW-1133">Transmembrane helix</keyword>
<feature type="region of interest" description="Disordered" evidence="1">
    <location>
        <begin position="259"/>
        <end position="278"/>
    </location>
</feature>